<evidence type="ECO:0000313" key="2">
    <source>
        <dbReference type="Proteomes" id="UP001060085"/>
    </source>
</evidence>
<dbReference type="EMBL" id="CM044705">
    <property type="protein sequence ID" value="KAI5660962.1"/>
    <property type="molecule type" value="Genomic_DNA"/>
</dbReference>
<protein>
    <submittedName>
        <fullName evidence="1">Uncharacterized protein</fullName>
    </submittedName>
</protein>
<gene>
    <name evidence="1" type="ORF">M9H77_20285</name>
</gene>
<sequence length="166" mass="18165">MSIKGVKKNPDIQSSSILLDQGFEVRLCSLGDVVICSYSMCRDTKQGPSDMSNDATCGYDVYCFGKVLLEMVTGELGVADDSSIKNELMNNNPLNFERIIATATADLHGQVGEKVRAMAMIAKGCLNPQPSWRPSMPYVLMALENEVGGMTKPTRRRLQARVNNLA</sequence>
<reference evidence="2" key="1">
    <citation type="journal article" date="2023" name="Nat. Plants">
        <title>Single-cell RNA sequencing provides a high-resolution roadmap for understanding the multicellular compartmentation of specialized metabolism.</title>
        <authorList>
            <person name="Sun S."/>
            <person name="Shen X."/>
            <person name="Li Y."/>
            <person name="Li Y."/>
            <person name="Wang S."/>
            <person name="Li R."/>
            <person name="Zhang H."/>
            <person name="Shen G."/>
            <person name="Guo B."/>
            <person name="Wei J."/>
            <person name="Xu J."/>
            <person name="St-Pierre B."/>
            <person name="Chen S."/>
            <person name="Sun C."/>
        </authorList>
    </citation>
    <scope>NUCLEOTIDE SEQUENCE [LARGE SCALE GENOMIC DNA]</scope>
</reference>
<evidence type="ECO:0000313" key="1">
    <source>
        <dbReference type="EMBL" id="KAI5660962.1"/>
    </source>
</evidence>
<comment type="caution">
    <text evidence="1">The sequence shown here is derived from an EMBL/GenBank/DDBJ whole genome shotgun (WGS) entry which is preliminary data.</text>
</comment>
<accession>A0ACC0ALS9</accession>
<name>A0ACC0ALS9_CATRO</name>
<proteinExistence type="predicted"/>
<keyword evidence="2" id="KW-1185">Reference proteome</keyword>
<organism evidence="1 2">
    <name type="scientific">Catharanthus roseus</name>
    <name type="common">Madagascar periwinkle</name>
    <name type="synonym">Vinca rosea</name>
    <dbReference type="NCBI Taxonomy" id="4058"/>
    <lineage>
        <taxon>Eukaryota</taxon>
        <taxon>Viridiplantae</taxon>
        <taxon>Streptophyta</taxon>
        <taxon>Embryophyta</taxon>
        <taxon>Tracheophyta</taxon>
        <taxon>Spermatophyta</taxon>
        <taxon>Magnoliopsida</taxon>
        <taxon>eudicotyledons</taxon>
        <taxon>Gunneridae</taxon>
        <taxon>Pentapetalae</taxon>
        <taxon>asterids</taxon>
        <taxon>lamiids</taxon>
        <taxon>Gentianales</taxon>
        <taxon>Apocynaceae</taxon>
        <taxon>Rauvolfioideae</taxon>
        <taxon>Vinceae</taxon>
        <taxon>Catharanthinae</taxon>
        <taxon>Catharanthus</taxon>
    </lineage>
</organism>
<dbReference type="Proteomes" id="UP001060085">
    <property type="component" value="Linkage Group LG05"/>
</dbReference>